<keyword evidence="5" id="KW-1185">Reference proteome</keyword>
<dbReference type="Pfam" id="PF02195">
    <property type="entry name" value="ParB_N"/>
    <property type="match status" value="1"/>
</dbReference>
<evidence type="ECO:0000256" key="2">
    <source>
        <dbReference type="SAM" id="MobiDB-lite"/>
    </source>
</evidence>
<evidence type="ECO:0000313" key="5">
    <source>
        <dbReference type="Proteomes" id="UP001139354"/>
    </source>
</evidence>
<dbReference type="PANTHER" id="PTHR33375">
    <property type="entry name" value="CHROMOSOME-PARTITIONING PROTEIN PARB-RELATED"/>
    <property type="match status" value="1"/>
</dbReference>
<evidence type="ECO:0000256" key="1">
    <source>
        <dbReference type="ARBA" id="ARBA00006295"/>
    </source>
</evidence>
<comment type="similarity">
    <text evidence="1">Belongs to the ParB family.</text>
</comment>
<dbReference type="AlphaFoldDB" id="A0A9X1LTR7"/>
<feature type="domain" description="ParB-like N-terminal" evidence="3">
    <location>
        <begin position="19"/>
        <end position="110"/>
    </location>
</feature>
<dbReference type="SMART" id="SM00470">
    <property type="entry name" value="ParB"/>
    <property type="match status" value="1"/>
</dbReference>
<dbReference type="NCBIfam" id="TIGR00180">
    <property type="entry name" value="parB_part"/>
    <property type="match status" value="1"/>
</dbReference>
<gene>
    <name evidence="4" type="ORF">KEC57_06385</name>
</gene>
<dbReference type="SUPFAM" id="SSF109709">
    <property type="entry name" value="KorB DNA-binding domain-like"/>
    <property type="match status" value="1"/>
</dbReference>
<dbReference type="InterPro" id="IPR036086">
    <property type="entry name" value="ParB/Sulfiredoxin_sf"/>
</dbReference>
<organism evidence="4 5">
    <name type="scientific">Microbacterium allomyrinae</name>
    <dbReference type="NCBI Taxonomy" id="2830666"/>
    <lineage>
        <taxon>Bacteria</taxon>
        <taxon>Bacillati</taxon>
        <taxon>Actinomycetota</taxon>
        <taxon>Actinomycetes</taxon>
        <taxon>Micrococcales</taxon>
        <taxon>Microbacteriaceae</taxon>
        <taxon>Microbacterium</taxon>
    </lineage>
</organism>
<dbReference type="PANTHER" id="PTHR33375:SF1">
    <property type="entry name" value="CHROMOSOME-PARTITIONING PROTEIN PARB-RELATED"/>
    <property type="match status" value="1"/>
</dbReference>
<evidence type="ECO:0000313" key="4">
    <source>
        <dbReference type="EMBL" id="MCC2031810.1"/>
    </source>
</evidence>
<dbReference type="GO" id="GO:0005694">
    <property type="term" value="C:chromosome"/>
    <property type="evidence" value="ECO:0007669"/>
    <property type="project" value="TreeGrafter"/>
</dbReference>
<reference evidence="4" key="1">
    <citation type="submission" date="2021-04" db="EMBL/GenBank/DDBJ databases">
        <title>Microbacterium tenobrionis sp. nov. and Microbacterium allomyrinae sp. nov., isolated from larvae of Tenobrio molitor and Allomyrina dichotoma, respectively.</title>
        <authorList>
            <person name="Lee S.D."/>
        </authorList>
    </citation>
    <scope>NUCLEOTIDE SEQUENCE</scope>
    <source>
        <strain evidence="4">BWT-G7</strain>
    </source>
</reference>
<dbReference type="InterPro" id="IPR003115">
    <property type="entry name" value="ParB_N"/>
</dbReference>
<dbReference type="Proteomes" id="UP001139354">
    <property type="component" value="Unassembled WGS sequence"/>
</dbReference>
<dbReference type="GO" id="GO:0007059">
    <property type="term" value="P:chromosome segregation"/>
    <property type="evidence" value="ECO:0007669"/>
    <property type="project" value="TreeGrafter"/>
</dbReference>
<sequence length="494" mass="54135">MTTATTAPGQSAIEQLQLITIDPSTLRSADQIREDATPDGQLIDSVRASGILQPPTVVWNDTDGAFYIVFGHRRVGAAILAGLAAIPVIVRDASTITGSLVLEQQIVENERREGVTQRELSRGWANLEGLFGLTPEDIATAIAEKPDRVRAGIRAARSEKTSAILSTKPAIDLEQAAVLTEFDEHPSVQAELADTASTKPADFEWKVRSARDKLAKDARVAELKAELRAAKVKLAPVDTYGSLKGGAAAIAHLVDEKGKKLTEKNHAACPGHSARVAGYRVEDFAIEYVCRDYAEHGHRRANAVAARELTDEQKQEIADREARQQALEANRAARRQWIHDLLPGKINQLAGVYEYMAAALLDNGDYYYDDQRAPKWTLPLLNVDAPDNSSEATAALDDLIASKRIAPFRLMLATSFGIHEKRTEHGHDELLTIRHLEQLKKWGYPLTEIDETALAACREAIANRAHDDALRAEGEGLDGDPREDDVDDESDNED</sequence>
<dbReference type="InterPro" id="IPR004437">
    <property type="entry name" value="ParB/RepB/Spo0J"/>
</dbReference>
<name>A0A9X1LTR7_9MICO</name>
<accession>A0A9X1LTR7</accession>
<evidence type="ECO:0000259" key="3">
    <source>
        <dbReference type="SMART" id="SM00470"/>
    </source>
</evidence>
<dbReference type="GO" id="GO:0003677">
    <property type="term" value="F:DNA binding"/>
    <property type="evidence" value="ECO:0007669"/>
    <property type="project" value="InterPro"/>
</dbReference>
<feature type="compositionally biased region" description="Acidic residues" evidence="2">
    <location>
        <begin position="475"/>
        <end position="494"/>
    </location>
</feature>
<feature type="region of interest" description="Disordered" evidence="2">
    <location>
        <begin position="467"/>
        <end position="494"/>
    </location>
</feature>
<proteinExistence type="inferred from homology"/>
<protein>
    <submittedName>
        <fullName evidence="4">ParB/RepB/Spo0J family partition protein</fullName>
    </submittedName>
</protein>
<comment type="caution">
    <text evidence="4">The sequence shown here is derived from an EMBL/GenBank/DDBJ whole genome shotgun (WGS) entry which is preliminary data.</text>
</comment>
<dbReference type="RefSeq" id="WP_229383742.1">
    <property type="nucleotide sequence ID" value="NZ_JAGTTN010000002.1"/>
</dbReference>
<dbReference type="SUPFAM" id="SSF110849">
    <property type="entry name" value="ParB/Sulfiredoxin"/>
    <property type="match status" value="1"/>
</dbReference>
<dbReference type="InterPro" id="IPR050336">
    <property type="entry name" value="Chromosome_partition/occlusion"/>
</dbReference>
<dbReference type="EMBL" id="JAGTTN010000002">
    <property type="protein sequence ID" value="MCC2031810.1"/>
    <property type="molecule type" value="Genomic_DNA"/>
</dbReference>
<dbReference type="Gene3D" id="3.90.1530.10">
    <property type="entry name" value="Conserved hypothetical protein from pyrococcus furiosus pfu- 392566-001, ParB domain"/>
    <property type="match status" value="1"/>
</dbReference>